<proteinExistence type="predicted"/>
<comment type="caution">
    <text evidence="1">The sequence shown here is derived from an EMBL/GenBank/DDBJ whole genome shotgun (WGS) entry which is preliminary data.</text>
</comment>
<dbReference type="EMBL" id="JACIET010000001">
    <property type="protein sequence ID" value="MBB4011737.1"/>
    <property type="molecule type" value="Genomic_DNA"/>
</dbReference>
<dbReference type="AlphaFoldDB" id="A0A840BMM5"/>
<evidence type="ECO:0000313" key="2">
    <source>
        <dbReference type="Proteomes" id="UP000561045"/>
    </source>
</evidence>
<reference evidence="1 2" key="1">
    <citation type="submission" date="2020-08" db="EMBL/GenBank/DDBJ databases">
        <title>Genomic Encyclopedia of Type Strains, Phase IV (KMG-IV): sequencing the most valuable type-strain genomes for metagenomic binning, comparative biology and taxonomic classification.</title>
        <authorList>
            <person name="Goeker M."/>
        </authorList>
    </citation>
    <scope>NUCLEOTIDE SEQUENCE [LARGE SCALE GENOMIC DNA]</scope>
    <source>
        <strain evidence="1 2">DSM 106739</strain>
    </source>
</reference>
<dbReference type="RefSeq" id="WP_183632630.1">
    <property type="nucleotide sequence ID" value="NZ_BAABLE010000011.1"/>
</dbReference>
<keyword evidence="2" id="KW-1185">Reference proteome</keyword>
<evidence type="ECO:0000313" key="1">
    <source>
        <dbReference type="EMBL" id="MBB4011737.1"/>
    </source>
</evidence>
<gene>
    <name evidence="1" type="ORF">GGR36_001045</name>
</gene>
<sequence>MSAALTTRQINAIRAALGKHSFTPLEVAQLDYHVIRHTQGLGPKSIAGIRQWLLEAGQAVGHWQHDDCHSQRERRRAQRIAQAIALLERHGYSVIEPRKG</sequence>
<name>A0A840BMM5_9RHOO</name>
<protein>
    <submittedName>
        <fullName evidence="1">Uncharacterized protein</fullName>
    </submittedName>
</protein>
<organism evidence="1 2">
    <name type="scientific">Niveibacterium umoris</name>
    <dbReference type="NCBI Taxonomy" id="1193620"/>
    <lineage>
        <taxon>Bacteria</taxon>
        <taxon>Pseudomonadati</taxon>
        <taxon>Pseudomonadota</taxon>
        <taxon>Betaproteobacteria</taxon>
        <taxon>Rhodocyclales</taxon>
        <taxon>Rhodocyclaceae</taxon>
        <taxon>Niveibacterium</taxon>
    </lineage>
</organism>
<accession>A0A840BMM5</accession>
<dbReference type="Proteomes" id="UP000561045">
    <property type="component" value="Unassembled WGS sequence"/>
</dbReference>